<keyword evidence="1" id="KW-0812">Transmembrane</keyword>
<proteinExistence type="predicted"/>
<keyword evidence="1" id="KW-0472">Membrane</keyword>
<evidence type="ECO:0000313" key="3">
    <source>
        <dbReference type="Proteomes" id="UP000749646"/>
    </source>
</evidence>
<evidence type="ECO:0000256" key="1">
    <source>
        <dbReference type="SAM" id="Phobius"/>
    </source>
</evidence>
<sequence length="100" mass="11343">IQYLECKLEDKKIIKGHTIVVTSHPDRRTSGIDPGSSQPHRYRDPFIHAPILLKDLLRYFEGYQSKTLSYGITLAIGMLLFSLLASLVSTYNRHQPAKCA</sequence>
<dbReference type="AlphaFoldDB" id="A0A9P6JGL0"/>
<dbReference type="Proteomes" id="UP000749646">
    <property type="component" value="Unassembled WGS sequence"/>
</dbReference>
<keyword evidence="1" id="KW-1133">Transmembrane helix</keyword>
<feature type="transmembrane region" description="Helical" evidence="1">
    <location>
        <begin position="68"/>
        <end position="88"/>
    </location>
</feature>
<name>A0A9P6JGL0_9FUNG</name>
<organism evidence="2 3">
    <name type="scientific">Modicella reniformis</name>
    <dbReference type="NCBI Taxonomy" id="1440133"/>
    <lineage>
        <taxon>Eukaryota</taxon>
        <taxon>Fungi</taxon>
        <taxon>Fungi incertae sedis</taxon>
        <taxon>Mucoromycota</taxon>
        <taxon>Mortierellomycotina</taxon>
        <taxon>Mortierellomycetes</taxon>
        <taxon>Mortierellales</taxon>
        <taxon>Mortierellaceae</taxon>
        <taxon>Modicella</taxon>
    </lineage>
</organism>
<protein>
    <submittedName>
        <fullName evidence="2">Uncharacterized protein</fullName>
    </submittedName>
</protein>
<reference evidence="2" key="1">
    <citation type="journal article" date="2020" name="Fungal Divers.">
        <title>Resolving the Mortierellaceae phylogeny through synthesis of multi-gene phylogenetics and phylogenomics.</title>
        <authorList>
            <person name="Vandepol N."/>
            <person name="Liber J."/>
            <person name="Desiro A."/>
            <person name="Na H."/>
            <person name="Kennedy M."/>
            <person name="Barry K."/>
            <person name="Grigoriev I.V."/>
            <person name="Miller A.N."/>
            <person name="O'Donnell K."/>
            <person name="Stajich J.E."/>
            <person name="Bonito G."/>
        </authorList>
    </citation>
    <scope>NUCLEOTIDE SEQUENCE</scope>
    <source>
        <strain evidence="2">MES-2147</strain>
    </source>
</reference>
<evidence type="ECO:0000313" key="2">
    <source>
        <dbReference type="EMBL" id="KAF9971937.1"/>
    </source>
</evidence>
<keyword evidence="3" id="KW-1185">Reference proteome</keyword>
<dbReference type="EMBL" id="JAAAHW010004737">
    <property type="protein sequence ID" value="KAF9971937.1"/>
    <property type="molecule type" value="Genomic_DNA"/>
</dbReference>
<gene>
    <name evidence="2" type="ORF">BGZ65_010116</name>
</gene>
<comment type="caution">
    <text evidence="2">The sequence shown here is derived from an EMBL/GenBank/DDBJ whole genome shotgun (WGS) entry which is preliminary data.</text>
</comment>
<feature type="non-terminal residue" evidence="2">
    <location>
        <position position="1"/>
    </location>
</feature>
<accession>A0A9P6JGL0</accession>